<evidence type="ECO:0000313" key="1">
    <source>
        <dbReference type="EMBL" id="DAD76163.1"/>
    </source>
</evidence>
<name>A0A8S5M271_9CAUD</name>
<dbReference type="EMBL" id="BK014796">
    <property type="protein sequence ID" value="DAD76163.1"/>
    <property type="molecule type" value="Genomic_DNA"/>
</dbReference>
<proteinExistence type="predicted"/>
<reference evidence="1" key="1">
    <citation type="journal article" date="2021" name="Proc. Natl. Acad. Sci. U.S.A.">
        <title>A Catalog of Tens of Thousands of Viruses from Human Metagenomes Reveals Hidden Associations with Chronic Diseases.</title>
        <authorList>
            <person name="Tisza M.J."/>
            <person name="Buck C.B."/>
        </authorList>
    </citation>
    <scope>NUCLEOTIDE SEQUENCE</scope>
    <source>
        <strain evidence="1">Ct5Xl4</strain>
    </source>
</reference>
<organism evidence="1">
    <name type="scientific">Myoviridae sp. ct5Xl4</name>
    <dbReference type="NCBI Taxonomy" id="2826613"/>
    <lineage>
        <taxon>Viruses</taxon>
        <taxon>Duplodnaviria</taxon>
        <taxon>Heunggongvirae</taxon>
        <taxon>Uroviricota</taxon>
        <taxon>Caudoviricetes</taxon>
    </lineage>
</organism>
<accession>A0A8S5M271</accession>
<sequence length="30" mass="3241">MGNRPFYSMCPLPVLAGLPNPAQVQLLPDT</sequence>
<protein>
    <submittedName>
        <fullName evidence="1">Uncharacterized protein</fullName>
    </submittedName>
</protein>